<dbReference type="PANTHER" id="PTHR10091:SF6">
    <property type="entry name" value="1-EPIMERASE, PUTATIVE (AFU_ORTHOLOGUE AFUA_3G13240)-RELATED"/>
    <property type="match status" value="1"/>
</dbReference>
<dbReference type="RefSeq" id="XP_038784141.1">
    <property type="nucleotide sequence ID" value="XM_038933476.1"/>
</dbReference>
<dbReference type="Gene3D" id="2.70.98.10">
    <property type="match status" value="1"/>
</dbReference>
<feature type="region of interest" description="Disordered" evidence="4">
    <location>
        <begin position="511"/>
        <end position="564"/>
    </location>
</feature>
<organism evidence="6 7">
    <name type="scientific">Alternaria burnsii</name>
    <dbReference type="NCBI Taxonomy" id="1187904"/>
    <lineage>
        <taxon>Eukaryota</taxon>
        <taxon>Fungi</taxon>
        <taxon>Dikarya</taxon>
        <taxon>Ascomycota</taxon>
        <taxon>Pezizomycotina</taxon>
        <taxon>Dothideomycetes</taxon>
        <taxon>Pleosporomycetidae</taxon>
        <taxon>Pleosporales</taxon>
        <taxon>Pleosporineae</taxon>
        <taxon>Pleosporaceae</taxon>
        <taxon>Alternaria</taxon>
        <taxon>Alternaria sect. Alternaria</taxon>
    </lineage>
</organism>
<keyword evidence="2" id="KW-0413">Isomerase</keyword>
<gene>
    <name evidence="6" type="ORF">GT037_008429</name>
</gene>
<dbReference type="GO" id="GO:0006006">
    <property type="term" value="P:glucose metabolic process"/>
    <property type="evidence" value="ECO:0007669"/>
    <property type="project" value="TreeGrafter"/>
</dbReference>
<dbReference type="InterPro" id="IPR008183">
    <property type="entry name" value="Aldose_1/G6P_1-epimerase"/>
</dbReference>
<dbReference type="PANTHER" id="PTHR10091">
    <property type="entry name" value="ALDOSE-1-EPIMERASE"/>
    <property type="match status" value="1"/>
</dbReference>
<dbReference type="FunFam" id="2.70.98.10:FF:000014">
    <property type="entry name" value="Aldose 1-epimerase, putative"/>
    <property type="match status" value="1"/>
</dbReference>
<evidence type="ECO:0000313" key="7">
    <source>
        <dbReference type="Proteomes" id="UP000596902"/>
    </source>
</evidence>
<sequence>MRFSTVLPLFAVAAFAQNSSSLGPDKDGKYTISSEGIRGHFIPYGASISNLFVKGKDGVERDIVLGFDNATAYEGEVHPHFGGVPGRYANRIRNSTFSIDGETFHIEPNENNNNDTLHGGPDGWDYRNFTVVSQTQESITFSIVDPDGKEGFPGEVVSYVTYTMTPYTWNIKIVALATTKKTPIMLTSHTYWNLDGFGNPDDETALNHTFHIPYSGQRMDVDNILIPTGTILPNEQYSVNDFWSAPKQIGANLTAPELLGNCGFNCTGYDNCYLVNRNQAETLDWRNSGPVASLSSEWSGIKLDIYSDQEAFQMYSCPGQDGTIPIKSTQGAEGGSGLVPKYGCIVMEVQDWIDAINHPEWMREDRQIFGPASPAYTLEADYSQRAASDTAPPTPTMDPIRYTRFDFEPCTPFPTYQRKFPNIHDNHQPNTPEKSRTIRGIGITRAIEAGKRLKRFVGTAEPAPFVTPPAIPKDLEREFVAGMKEYGSDHRMQSMGLDVLSQAASMQERLPELGEEHESPVKATWTSTQSGQQTFGSSPPRMTSQGPAANSVSSDGPQPARASYDTPSLAAFKKQMEAFEEQHVPAYSNANPNVGSDGIEASGSRHAYKYNTGSESLSSQKGTSRIKPLFPSRVGAQSWDEGKGISQQHMVPCQPTPAASSSRDSACFENLFRQPPTFSVPYIVVQSPSPTKLAPSKKRLAPQAGDELFRPDVKDIRSNNKKATGLPTLPASSSALWEVNFPGYTPALLTILLTWSHAMHSFYRRLPDPKTFSIHAAFPRRITPPAYNRLISVGFYDTSFIPHKEIRFLGPGDMAEIGYAEIDIFRSKEEVVAFNAQAQEHPSKAQAMKRRLGIGSKHGERKRTLGVYRDQIHLADSGEGRWAYVLIKEHANSEEETAPHVMLAWHLSAVTDTSTCLHTVFPDNHEPILSKPPATPAPPEQPLRRLASLQNLISPSHGQKHLHREIRSVSSSAGSTEVEESSILPQEGAQTLKRTVVKLEKAGSIPLIEGYRVDLKEFRGWLDAVSKGEGKVIVWRESPPLISLA</sequence>
<dbReference type="SUPFAM" id="SSF74650">
    <property type="entry name" value="Galactose mutarotase-like"/>
    <property type="match status" value="1"/>
</dbReference>
<dbReference type="InterPro" id="IPR014718">
    <property type="entry name" value="GH-type_carb-bd"/>
</dbReference>
<keyword evidence="5" id="KW-0732">Signal</keyword>
<dbReference type="GO" id="GO:0030246">
    <property type="term" value="F:carbohydrate binding"/>
    <property type="evidence" value="ECO:0007669"/>
    <property type="project" value="InterPro"/>
</dbReference>
<dbReference type="CDD" id="cd09019">
    <property type="entry name" value="galactose_mutarotase_like"/>
    <property type="match status" value="1"/>
</dbReference>
<dbReference type="GeneID" id="62206654"/>
<dbReference type="GO" id="GO:0004034">
    <property type="term" value="F:aldose 1-epimerase activity"/>
    <property type="evidence" value="ECO:0007669"/>
    <property type="project" value="TreeGrafter"/>
</dbReference>
<evidence type="ECO:0000256" key="5">
    <source>
        <dbReference type="SAM" id="SignalP"/>
    </source>
</evidence>
<reference evidence="6" key="2">
    <citation type="submission" date="2020-08" db="EMBL/GenBank/DDBJ databases">
        <title>Draft Genome Sequence of Cumin Blight Pathogen Alternaria burnsii.</title>
        <authorList>
            <person name="Feng Z."/>
        </authorList>
    </citation>
    <scope>NUCLEOTIDE SEQUENCE</scope>
    <source>
        <strain evidence="6">CBS107.38</strain>
    </source>
</reference>
<evidence type="ECO:0000313" key="6">
    <source>
        <dbReference type="EMBL" id="KAF7673814.1"/>
    </source>
</evidence>
<evidence type="ECO:0000256" key="1">
    <source>
        <dbReference type="ARBA" id="ARBA00006206"/>
    </source>
</evidence>
<comment type="caution">
    <text evidence="6">The sequence shown here is derived from an EMBL/GenBank/DDBJ whole genome shotgun (WGS) entry which is preliminary data.</text>
</comment>
<feature type="compositionally biased region" description="Basic and acidic residues" evidence="4">
    <location>
        <begin position="511"/>
        <end position="520"/>
    </location>
</feature>
<dbReference type="AlphaFoldDB" id="A0A8H7AYD3"/>
<evidence type="ECO:0000256" key="4">
    <source>
        <dbReference type="SAM" id="MobiDB-lite"/>
    </source>
</evidence>
<comment type="similarity">
    <text evidence="1">Belongs to the aldose epimerase family.</text>
</comment>
<evidence type="ECO:0000256" key="2">
    <source>
        <dbReference type="ARBA" id="ARBA00023235"/>
    </source>
</evidence>
<dbReference type="EMBL" id="JAAABM010000012">
    <property type="protein sequence ID" value="KAF7673814.1"/>
    <property type="molecule type" value="Genomic_DNA"/>
</dbReference>
<accession>A0A8H7AYD3</accession>
<dbReference type="Pfam" id="PF01263">
    <property type="entry name" value="Aldose_epim"/>
    <property type="match status" value="1"/>
</dbReference>
<keyword evidence="7" id="KW-1185">Reference proteome</keyword>
<feature type="chain" id="PRO_5034049422" evidence="5">
    <location>
        <begin position="17"/>
        <end position="1045"/>
    </location>
</feature>
<feature type="compositionally biased region" description="Low complexity" evidence="4">
    <location>
        <begin position="524"/>
        <end position="538"/>
    </location>
</feature>
<protein>
    <submittedName>
        <fullName evidence="6">Aldose 1-epimerase</fullName>
    </submittedName>
</protein>
<feature type="compositionally biased region" description="Polar residues" evidence="4">
    <location>
        <begin position="540"/>
        <end position="556"/>
    </location>
</feature>
<keyword evidence="3" id="KW-0119">Carbohydrate metabolism</keyword>
<evidence type="ECO:0000256" key="3">
    <source>
        <dbReference type="ARBA" id="ARBA00023277"/>
    </source>
</evidence>
<dbReference type="GO" id="GO:0033499">
    <property type="term" value="P:galactose catabolic process via UDP-galactose, Leloir pathway"/>
    <property type="evidence" value="ECO:0007669"/>
    <property type="project" value="TreeGrafter"/>
</dbReference>
<reference evidence="6" key="1">
    <citation type="submission" date="2020-01" db="EMBL/GenBank/DDBJ databases">
        <authorList>
            <person name="Feng Z.H.Z."/>
        </authorList>
    </citation>
    <scope>NUCLEOTIDE SEQUENCE</scope>
    <source>
        <strain evidence="6">CBS107.38</strain>
    </source>
</reference>
<name>A0A8H7AYD3_9PLEO</name>
<dbReference type="InterPro" id="IPR047215">
    <property type="entry name" value="Galactose_mutarotase-like"/>
</dbReference>
<feature type="signal peptide" evidence="5">
    <location>
        <begin position="1"/>
        <end position="16"/>
    </location>
</feature>
<proteinExistence type="inferred from homology"/>
<dbReference type="Proteomes" id="UP000596902">
    <property type="component" value="Unassembled WGS sequence"/>
</dbReference>
<dbReference type="InterPro" id="IPR011013">
    <property type="entry name" value="Gal_mutarotase_sf_dom"/>
</dbReference>